<feature type="compositionally biased region" description="Basic and acidic residues" evidence="1">
    <location>
        <begin position="721"/>
        <end position="742"/>
    </location>
</feature>
<feature type="region of interest" description="Disordered" evidence="1">
    <location>
        <begin position="111"/>
        <end position="131"/>
    </location>
</feature>
<dbReference type="PROSITE" id="PS50234">
    <property type="entry name" value="VWFA"/>
    <property type="match status" value="1"/>
</dbReference>
<dbReference type="RefSeq" id="WP_246133812.1">
    <property type="nucleotide sequence ID" value="NZ_CP036339.1"/>
</dbReference>
<evidence type="ECO:0000256" key="2">
    <source>
        <dbReference type="SAM" id="Phobius"/>
    </source>
</evidence>
<reference evidence="4 5" key="1">
    <citation type="submission" date="2019-02" db="EMBL/GenBank/DDBJ databases">
        <title>Deep-cultivation of Planctomycetes and their phenomic and genomic characterization uncovers novel biology.</title>
        <authorList>
            <person name="Wiegand S."/>
            <person name="Jogler M."/>
            <person name="Boedeker C."/>
            <person name="Pinto D."/>
            <person name="Vollmers J."/>
            <person name="Rivas-Marin E."/>
            <person name="Kohn T."/>
            <person name="Peeters S.H."/>
            <person name="Heuer A."/>
            <person name="Rast P."/>
            <person name="Oberbeckmann S."/>
            <person name="Bunk B."/>
            <person name="Jeske O."/>
            <person name="Meyerdierks A."/>
            <person name="Storesund J.E."/>
            <person name="Kallscheuer N."/>
            <person name="Luecker S."/>
            <person name="Lage O.M."/>
            <person name="Pohl T."/>
            <person name="Merkel B.J."/>
            <person name="Hornburger P."/>
            <person name="Mueller R.-W."/>
            <person name="Bruemmer F."/>
            <person name="Labrenz M."/>
            <person name="Spormann A.M."/>
            <person name="Op den Camp H."/>
            <person name="Overmann J."/>
            <person name="Amann R."/>
            <person name="Jetten M.S.M."/>
            <person name="Mascher T."/>
            <person name="Medema M.H."/>
            <person name="Devos D.P."/>
            <person name="Kaster A.-K."/>
            <person name="Ovreas L."/>
            <person name="Rohde M."/>
            <person name="Galperin M.Y."/>
            <person name="Jogler C."/>
        </authorList>
    </citation>
    <scope>NUCLEOTIDE SEQUENCE [LARGE SCALE GENOMIC DNA]</scope>
    <source>
        <strain evidence="4 5">I41</strain>
    </source>
</reference>
<dbReference type="Pfam" id="PF12034">
    <property type="entry name" value="YfbK_C"/>
    <property type="match status" value="1"/>
</dbReference>
<dbReference type="Pfam" id="PF12450">
    <property type="entry name" value="vWF_A"/>
    <property type="match status" value="1"/>
</dbReference>
<feature type="transmembrane region" description="Helical" evidence="2">
    <location>
        <begin position="73"/>
        <end position="92"/>
    </location>
</feature>
<dbReference type="InterPro" id="IPR051266">
    <property type="entry name" value="CLCR"/>
</dbReference>
<dbReference type="InterPro" id="IPR021908">
    <property type="entry name" value="YfbK_C"/>
</dbReference>
<dbReference type="InterPro" id="IPR036465">
    <property type="entry name" value="vWFA_dom_sf"/>
</dbReference>
<dbReference type="AlphaFoldDB" id="A0A517TUI0"/>
<feature type="domain" description="VWFA" evidence="3">
    <location>
        <begin position="460"/>
        <end position="639"/>
    </location>
</feature>
<dbReference type="PANTHER" id="PTHR10579:SF43">
    <property type="entry name" value="ZINC FINGER (C3HC4-TYPE RING FINGER) FAMILY PROTEIN"/>
    <property type="match status" value="1"/>
</dbReference>
<name>A0A517TUI0_9BACT</name>
<dbReference type="Proteomes" id="UP000317909">
    <property type="component" value="Chromosome"/>
</dbReference>
<gene>
    <name evidence="4" type="ORF">I41_11830</name>
</gene>
<keyword evidence="5" id="KW-1185">Reference proteome</keyword>
<dbReference type="InterPro" id="IPR002035">
    <property type="entry name" value="VWF_A"/>
</dbReference>
<evidence type="ECO:0000313" key="4">
    <source>
        <dbReference type="EMBL" id="QDT72018.1"/>
    </source>
</evidence>
<dbReference type="Gene3D" id="3.40.50.410">
    <property type="entry name" value="von Willebrand factor, type A domain"/>
    <property type="match status" value="1"/>
</dbReference>
<evidence type="ECO:0000256" key="1">
    <source>
        <dbReference type="SAM" id="MobiDB-lite"/>
    </source>
</evidence>
<accession>A0A517TUI0</accession>
<keyword evidence="2" id="KW-0812">Transmembrane</keyword>
<keyword evidence="2" id="KW-0472">Membrane</keyword>
<organism evidence="4 5">
    <name type="scientific">Lacipirellula limnantheis</name>
    <dbReference type="NCBI Taxonomy" id="2528024"/>
    <lineage>
        <taxon>Bacteria</taxon>
        <taxon>Pseudomonadati</taxon>
        <taxon>Planctomycetota</taxon>
        <taxon>Planctomycetia</taxon>
        <taxon>Pirellulales</taxon>
        <taxon>Lacipirellulaceae</taxon>
        <taxon>Lacipirellula</taxon>
    </lineage>
</organism>
<dbReference type="Pfam" id="PF13519">
    <property type="entry name" value="VWA_2"/>
    <property type="match status" value="1"/>
</dbReference>
<feature type="compositionally biased region" description="Polar residues" evidence="1">
    <location>
        <begin position="122"/>
        <end position="131"/>
    </location>
</feature>
<sequence length="843" mass="90828">MNQHDHQPPDRDELRDRLIDAALRERLGGETPPDLSEAILTRASTDPAIRPSTSEATMATPLMPRKQRVSWRFYAVAATLLIATGVFAIPALTVNGLRTARRTTDVPLDYEAASAPRPSGNEVLNSPPNDSTKLLTAQRERSESLMMEVTPRIIIQEEEEHRLGVDVPGELAASPLAASEEKGTTNTFLATRSLHDQASEPQLQDGITATATAPAGPAPTQQNFAPIQPYPETSPSTYSTFSTDAPPYAAAAATGVPAVSPASAPTGASAGGHSLGSTWVALPWQHNDAPPHNQPMEGGLTTPYRNSYFSGDGKASVNAYGKEVGLQGLINDAYSTETSAWHNQATNRDQYARINDNPFLPVTAANTDHRLSTFSIDVDTASYANVRQFLTQSHQLPPPDAVRIEELVNYFDYDYTPPTGDVPFAANVEVAGCPWAPEHRLVRVGIKGREIERTQRPLSNLVFLIDVSGSMNEPNKLPLLVEGMKQLTRELGENDRVAIVVYASSEGLALESTLGTDQSRILAALDQLRAGGSTAGGAGIQLAYQVAQKNFIKVAVNRVILCTDGDFNVGVTSPAELERLAETNAKETGVFLTVLGFGRGNLNDAMMEQVADKGNGNYHYIDTQREAKKVLVEEMTGTLVTIAKDVKIQVEFNPEKVAGYRLIGYENRVLAAEDFNDDKKDAGEIGAGHTVTALYEIVPVGEPVASAAVDELKYAPQAVTTEEKVAEQKENDEPAADDKDQPASDELLTLKIRYKAPDGDVSSKLEFPINDAGQTFAQATDDFKFASAVASFGMLLRNSEHKGNATYAAAAEIAEAASKSHDPHGYRRELVEIVKRAANLSGE</sequence>
<dbReference type="SMART" id="SM00327">
    <property type="entry name" value="VWA"/>
    <property type="match status" value="1"/>
</dbReference>
<dbReference type="PANTHER" id="PTHR10579">
    <property type="entry name" value="CALCIUM-ACTIVATED CHLORIDE CHANNEL REGULATOR"/>
    <property type="match status" value="1"/>
</dbReference>
<evidence type="ECO:0000259" key="3">
    <source>
        <dbReference type="PROSITE" id="PS50234"/>
    </source>
</evidence>
<keyword evidence="2" id="KW-1133">Transmembrane helix</keyword>
<dbReference type="CDD" id="cd01465">
    <property type="entry name" value="vWA_subgroup"/>
    <property type="match status" value="1"/>
</dbReference>
<evidence type="ECO:0000313" key="5">
    <source>
        <dbReference type="Proteomes" id="UP000317909"/>
    </source>
</evidence>
<feature type="region of interest" description="Disordered" evidence="1">
    <location>
        <begin position="720"/>
        <end position="743"/>
    </location>
</feature>
<dbReference type="KEGG" id="llh:I41_11830"/>
<proteinExistence type="predicted"/>
<dbReference type="EMBL" id="CP036339">
    <property type="protein sequence ID" value="QDT72018.1"/>
    <property type="molecule type" value="Genomic_DNA"/>
</dbReference>
<dbReference type="InterPro" id="IPR022156">
    <property type="entry name" value="Uncharacterised_YfbK_N"/>
</dbReference>
<protein>
    <submittedName>
        <fullName evidence="4">von Willebrand factor</fullName>
    </submittedName>
</protein>
<dbReference type="SUPFAM" id="SSF53300">
    <property type="entry name" value="vWA-like"/>
    <property type="match status" value="1"/>
</dbReference>